<evidence type="ECO:0000256" key="1">
    <source>
        <dbReference type="SAM" id="MobiDB-lite"/>
    </source>
</evidence>
<dbReference type="InterPro" id="IPR035937">
    <property type="entry name" value="FPG_N"/>
</dbReference>
<feature type="domain" description="Formamidopyrimidine-DNA glycosylase catalytic" evidence="2">
    <location>
        <begin position="2"/>
        <end position="118"/>
    </location>
</feature>
<organism evidence="3 4">
    <name type="scientific">Tigriopus californicus</name>
    <name type="common">Marine copepod</name>
    <dbReference type="NCBI Taxonomy" id="6832"/>
    <lineage>
        <taxon>Eukaryota</taxon>
        <taxon>Metazoa</taxon>
        <taxon>Ecdysozoa</taxon>
        <taxon>Arthropoda</taxon>
        <taxon>Crustacea</taxon>
        <taxon>Multicrustacea</taxon>
        <taxon>Hexanauplia</taxon>
        <taxon>Copepoda</taxon>
        <taxon>Harpacticoida</taxon>
        <taxon>Harpacticidae</taxon>
        <taxon>Tigriopus</taxon>
    </lineage>
</organism>
<dbReference type="Proteomes" id="UP000318571">
    <property type="component" value="Chromosome 3"/>
</dbReference>
<dbReference type="Gene3D" id="3.20.190.10">
    <property type="entry name" value="MutM-like, N-terminal"/>
    <property type="match status" value="1"/>
</dbReference>
<evidence type="ECO:0000313" key="4">
    <source>
        <dbReference type="Proteomes" id="UP000318571"/>
    </source>
</evidence>
<dbReference type="Gene3D" id="1.10.8.50">
    <property type="match status" value="1"/>
</dbReference>
<dbReference type="PANTHER" id="PTHR22993">
    <property type="entry name" value="FORMAMIDOPYRIMIDINE-DNA GLYCOSYLASE"/>
    <property type="match status" value="1"/>
</dbReference>
<dbReference type="GO" id="GO:0003906">
    <property type="term" value="F:DNA-(apurinic or apyrimidinic site) endonuclease activity"/>
    <property type="evidence" value="ECO:0007669"/>
    <property type="project" value="InterPro"/>
</dbReference>
<dbReference type="SUPFAM" id="SSF57716">
    <property type="entry name" value="Glucocorticoid receptor-like (DNA-binding domain)"/>
    <property type="match status" value="1"/>
</dbReference>
<sequence length="315" mass="36162">MPEGPELCLASRFVTKIGAKHVFGGQIVKSEVSHKNPEVPFQAQKYKIWAESRGKEMKVFLEEVSQKKSNRLHVLFRFGMSGCFKFTKLAELPKHAHLRFFTVDRKHVLSFVDYRRFGRWEINGDWGKDRGPDAVREYQHVAFNKPICEVLMNQKFFNGIGNYLRAEILFRGGVPPFDPAREVLESLSMKQDPSIKIKFEKPDILELCHTIQKEVLSLGGGKGYDVENNAEDQAVFMNWLQCYYQDGMTNLVDSNKRTVWFSGHPGKLAPKNGISRGKVGSQKPPTPVKIKKTMKVKIETDHDYSPKKLRSRTKK</sequence>
<dbReference type="InterPro" id="IPR015371">
    <property type="entry name" value="Endonuclease-VIII_DNA-bd"/>
</dbReference>
<dbReference type="InterPro" id="IPR010979">
    <property type="entry name" value="Ribosomal_uS13-like_H2TH"/>
</dbReference>
<dbReference type="OMA" id="CVIQEYE"/>
<dbReference type="STRING" id="6832.A0A553P8Q9"/>
<dbReference type="GO" id="GO:0005634">
    <property type="term" value="C:nucleus"/>
    <property type="evidence" value="ECO:0007669"/>
    <property type="project" value="TreeGrafter"/>
</dbReference>
<dbReference type="AlphaFoldDB" id="A0A553P8Q9"/>
<dbReference type="GO" id="GO:0006284">
    <property type="term" value="P:base-excision repair"/>
    <property type="evidence" value="ECO:0007669"/>
    <property type="project" value="InterPro"/>
</dbReference>
<dbReference type="PANTHER" id="PTHR22993:SF27">
    <property type="entry name" value="ENDONUCLEASE 8-LIKE 1"/>
    <property type="match status" value="1"/>
</dbReference>
<feature type="region of interest" description="Disordered" evidence="1">
    <location>
        <begin position="271"/>
        <end position="315"/>
    </location>
</feature>
<accession>A0A553P8Q9</accession>
<dbReference type="PROSITE" id="PS51068">
    <property type="entry name" value="FPG_CAT"/>
    <property type="match status" value="1"/>
</dbReference>
<comment type="caution">
    <text evidence="3">The sequence shown here is derived from an EMBL/GenBank/DDBJ whole genome shotgun (WGS) entry which is preliminary data.</text>
</comment>
<dbReference type="Pfam" id="PF01149">
    <property type="entry name" value="Fapy_DNA_glyco"/>
    <property type="match status" value="1"/>
</dbReference>
<keyword evidence="4" id="KW-1185">Reference proteome</keyword>
<dbReference type="SUPFAM" id="SSF46946">
    <property type="entry name" value="S13-like H2TH domain"/>
    <property type="match status" value="1"/>
</dbReference>
<evidence type="ECO:0000259" key="2">
    <source>
        <dbReference type="PROSITE" id="PS51068"/>
    </source>
</evidence>
<dbReference type="SMART" id="SM00898">
    <property type="entry name" value="Fapy_DNA_glyco"/>
    <property type="match status" value="1"/>
</dbReference>
<dbReference type="EMBL" id="VCGU01000007">
    <property type="protein sequence ID" value="TRY74074.1"/>
    <property type="molecule type" value="Genomic_DNA"/>
</dbReference>
<gene>
    <name evidence="3" type="ORF">TCAL_06713</name>
</gene>
<proteinExistence type="predicted"/>
<reference evidence="3 4" key="1">
    <citation type="journal article" date="2018" name="Nat. Ecol. Evol.">
        <title>Genomic signatures of mitonuclear coevolution across populations of Tigriopus californicus.</title>
        <authorList>
            <person name="Barreto F.S."/>
            <person name="Watson E.T."/>
            <person name="Lima T.G."/>
            <person name="Willett C.S."/>
            <person name="Edmands S."/>
            <person name="Li W."/>
            <person name="Burton R.S."/>
        </authorList>
    </citation>
    <scope>NUCLEOTIDE SEQUENCE [LARGE SCALE GENOMIC DNA]</scope>
    <source>
        <strain evidence="3 4">San Diego</strain>
    </source>
</reference>
<dbReference type="GO" id="GO:0019104">
    <property type="term" value="F:DNA N-glycosylase activity"/>
    <property type="evidence" value="ECO:0007669"/>
    <property type="project" value="InterPro"/>
</dbReference>
<dbReference type="GO" id="GO:0003676">
    <property type="term" value="F:nucleic acid binding"/>
    <property type="evidence" value="ECO:0007669"/>
    <property type="project" value="InterPro"/>
</dbReference>
<name>A0A553P8Q9_TIGCA</name>
<evidence type="ECO:0000313" key="3">
    <source>
        <dbReference type="EMBL" id="TRY74074.1"/>
    </source>
</evidence>
<feature type="compositionally biased region" description="Basic and acidic residues" evidence="1">
    <location>
        <begin position="296"/>
        <end position="306"/>
    </location>
</feature>
<dbReference type="Pfam" id="PF09292">
    <property type="entry name" value="Neil1-DNA_bind"/>
    <property type="match status" value="1"/>
</dbReference>
<dbReference type="InterPro" id="IPR012319">
    <property type="entry name" value="FPG_cat"/>
</dbReference>
<dbReference type="SUPFAM" id="SSF81624">
    <property type="entry name" value="N-terminal domain of MutM-like DNA repair proteins"/>
    <property type="match status" value="1"/>
</dbReference>
<protein>
    <recommendedName>
        <fullName evidence="2">Formamidopyrimidine-DNA glycosylase catalytic domain-containing protein</fullName>
    </recommendedName>
</protein>
<dbReference type="GO" id="GO:0008270">
    <property type="term" value="F:zinc ion binding"/>
    <property type="evidence" value="ECO:0007669"/>
    <property type="project" value="InterPro"/>
</dbReference>